<evidence type="ECO:0000313" key="3">
    <source>
        <dbReference type="Proteomes" id="UP000191672"/>
    </source>
</evidence>
<protein>
    <submittedName>
        <fullName evidence="2">Uncharacterized protein</fullName>
    </submittedName>
</protein>
<evidence type="ECO:0000313" key="2">
    <source>
        <dbReference type="EMBL" id="OQD74004.1"/>
    </source>
</evidence>
<gene>
    <name evidence="2" type="ORF">PENANT_c189G11210</name>
</gene>
<sequence>MDIPSNTPDQEKEGEQQPSELPIGCEEDNSQEASDHAPM</sequence>
<proteinExistence type="predicted"/>
<name>A0A1V6PAF6_9EURO</name>
<dbReference type="Proteomes" id="UP000191672">
    <property type="component" value="Unassembled WGS sequence"/>
</dbReference>
<organism evidence="2 3">
    <name type="scientific">Penicillium antarcticum</name>
    <dbReference type="NCBI Taxonomy" id="416450"/>
    <lineage>
        <taxon>Eukaryota</taxon>
        <taxon>Fungi</taxon>
        <taxon>Dikarya</taxon>
        <taxon>Ascomycota</taxon>
        <taxon>Pezizomycotina</taxon>
        <taxon>Eurotiomycetes</taxon>
        <taxon>Eurotiomycetidae</taxon>
        <taxon>Eurotiales</taxon>
        <taxon>Aspergillaceae</taxon>
        <taxon>Penicillium</taxon>
    </lineage>
</organism>
<evidence type="ECO:0000256" key="1">
    <source>
        <dbReference type="SAM" id="MobiDB-lite"/>
    </source>
</evidence>
<dbReference type="EMBL" id="MDYN01000189">
    <property type="protein sequence ID" value="OQD74004.1"/>
    <property type="molecule type" value="Genomic_DNA"/>
</dbReference>
<feature type="non-terminal residue" evidence="2">
    <location>
        <position position="39"/>
    </location>
</feature>
<accession>A0A1V6PAF6</accession>
<dbReference type="AlphaFoldDB" id="A0A1V6PAF6"/>
<comment type="caution">
    <text evidence="2">The sequence shown here is derived from an EMBL/GenBank/DDBJ whole genome shotgun (WGS) entry which is preliminary data.</text>
</comment>
<keyword evidence="3" id="KW-1185">Reference proteome</keyword>
<reference evidence="3" key="1">
    <citation type="journal article" date="2017" name="Nat. Microbiol.">
        <title>Global analysis of biosynthetic gene clusters reveals vast potential of secondary metabolite production in Penicillium species.</title>
        <authorList>
            <person name="Nielsen J.C."/>
            <person name="Grijseels S."/>
            <person name="Prigent S."/>
            <person name="Ji B."/>
            <person name="Dainat J."/>
            <person name="Nielsen K.F."/>
            <person name="Frisvad J.C."/>
            <person name="Workman M."/>
            <person name="Nielsen J."/>
        </authorList>
    </citation>
    <scope>NUCLEOTIDE SEQUENCE [LARGE SCALE GENOMIC DNA]</scope>
    <source>
        <strain evidence="3">IBT 31811</strain>
    </source>
</reference>
<feature type="region of interest" description="Disordered" evidence="1">
    <location>
        <begin position="1"/>
        <end position="39"/>
    </location>
</feature>